<dbReference type="SUPFAM" id="SSF51419">
    <property type="entry name" value="PLP-binding barrel"/>
    <property type="match status" value="1"/>
</dbReference>
<comment type="cofactor">
    <cofactor evidence="1">
        <name>pyridoxal 5'-phosphate</name>
        <dbReference type="ChEBI" id="CHEBI:597326"/>
    </cofactor>
</comment>
<accession>A0A9X1QYM3</accession>
<dbReference type="PANTHER" id="PTHR43727:SF2">
    <property type="entry name" value="GROUP IV DECARBOXYLASE"/>
    <property type="match status" value="1"/>
</dbReference>
<dbReference type="GO" id="GO:0008836">
    <property type="term" value="F:diaminopimelate decarboxylase activity"/>
    <property type="evidence" value="ECO:0007669"/>
    <property type="project" value="TreeGrafter"/>
</dbReference>
<gene>
    <name evidence="4" type="ORF">K8344_00235</name>
</gene>
<evidence type="ECO:0000313" key="5">
    <source>
        <dbReference type="Proteomes" id="UP001139462"/>
    </source>
</evidence>
<proteinExistence type="predicted"/>
<dbReference type="AlphaFoldDB" id="A0A9X1QYM3"/>
<evidence type="ECO:0000313" key="4">
    <source>
        <dbReference type="EMBL" id="MCG2429535.1"/>
    </source>
</evidence>
<evidence type="ECO:0000256" key="1">
    <source>
        <dbReference type="ARBA" id="ARBA00001933"/>
    </source>
</evidence>
<dbReference type="InterPro" id="IPR022644">
    <property type="entry name" value="De-COase2_N"/>
</dbReference>
<protein>
    <submittedName>
        <fullName evidence="4">Y4yA family PLP-dependent enzyme</fullName>
    </submittedName>
</protein>
<dbReference type="Pfam" id="PF02784">
    <property type="entry name" value="Orn_Arg_deC_N"/>
    <property type="match status" value="1"/>
</dbReference>
<reference evidence="4" key="1">
    <citation type="submission" date="2021-09" db="EMBL/GenBank/DDBJ databases">
        <title>Genome of Aequorivita sp. strain F64183.</title>
        <authorList>
            <person name="Wang Y."/>
        </authorList>
    </citation>
    <scope>NUCLEOTIDE SEQUENCE</scope>
    <source>
        <strain evidence="4">F64183</strain>
    </source>
</reference>
<dbReference type="SUPFAM" id="SSF50621">
    <property type="entry name" value="Alanine racemase C-terminal domain-like"/>
    <property type="match status" value="1"/>
</dbReference>
<dbReference type="InterPro" id="IPR029066">
    <property type="entry name" value="PLP-binding_barrel"/>
</dbReference>
<comment type="caution">
    <text evidence="4">The sequence shown here is derived from an EMBL/GenBank/DDBJ whole genome shotgun (WGS) entry which is preliminary data.</text>
</comment>
<feature type="domain" description="Orn/DAP/Arg decarboxylase 2 N-terminal" evidence="3">
    <location>
        <begin position="53"/>
        <end position="266"/>
    </location>
</feature>
<dbReference type="Gene3D" id="3.20.20.10">
    <property type="entry name" value="Alanine racemase"/>
    <property type="match status" value="1"/>
</dbReference>
<dbReference type="Proteomes" id="UP001139462">
    <property type="component" value="Unassembled WGS sequence"/>
</dbReference>
<evidence type="ECO:0000256" key="2">
    <source>
        <dbReference type="ARBA" id="ARBA00022898"/>
    </source>
</evidence>
<organism evidence="4 5">
    <name type="scientific">Aequorivita xiaoshiensis</name>
    <dbReference type="NCBI Taxonomy" id="2874476"/>
    <lineage>
        <taxon>Bacteria</taxon>
        <taxon>Pseudomonadati</taxon>
        <taxon>Bacteroidota</taxon>
        <taxon>Flavobacteriia</taxon>
        <taxon>Flavobacteriales</taxon>
        <taxon>Flavobacteriaceae</taxon>
        <taxon>Aequorivita</taxon>
    </lineage>
</organism>
<sequence>MNVYKANKTLPLEPVTSQWMHDLFAQSDLMHQLLDKYDSPINILNITSFKTNIKAYKNLFKNYHIDGQIYFARKANKTATLINSALQENIGIDTASYNELNQAIERGGKGKSLVLTSAIKTPNQLKLALAHEVPVILDNQDEFNLYNKIASSAGKTAHIGVRISGFRVNGQKLYSRFGIDIDSIKDFINDNFINNEKFPNLRIYGLHFHLNGYSTIERSQALLQTIEIAKYLRANSFPIKFIDIGGGITMNYLKDETQLEAFKTELQSQVMHIEKEELTFRRNGLGYKNIDGKLSGTLETYPYFNKIHTETFIKKILDFQNNGETIAQSLNKNNLQLRIEPGRSLLQQVGITVARVNYRKKDSEGRNLIGLEMNMSQLKSASTDFLLDPYIIYRNPIKNNTEWKKVYFTGAYCLEQDIILKKVSEIPQIPEIGDIVVFVNTAGYLMHFYERQAHLFNLSNNLTLDTMETECLEISDFKLD</sequence>
<dbReference type="Gene3D" id="2.40.37.10">
    <property type="entry name" value="Lyase, Ornithine Decarboxylase, Chain A, domain 1"/>
    <property type="match status" value="1"/>
</dbReference>
<dbReference type="RefSeq" id="WP_237606248.1">
    <property type="nucleotide sequence ID" value="NZ_JAIRBB010000001.1"/>
</dbReference>
<name>A0A9X1QYM3_9FLAO</name>
<dbReference type="GO" id="GO:0009089">
    <property type="term" value="P:lysine biosynthetic process via diaminopimelate"/>
    <property type="evidence" value="ECO:0007669"/>
    <property type="project" value="TreeGrafter"/>
</dbReference>
<dbReference type="EMBL" id="JAIRBB010000001">
    <property type="protein sequence ID" value="MCG2429535.1"/>
    <property type="molecule type" value="Genomic_DNA"/>
</dbReference>
<keyword evidence="5" id="KW-1185">Reference proteome</keyword>
<dbReference type="InterPro" id="IPR009006">
    <property type="entry name" value="Ala_racemase/Decarboxylase_C"/>
</dbReference>
<dbReference type="PANTHER" id="PTHR43727">
    <property type="entry name" value="DIAMINOPIMELATE DECARBOXYLASE"/>
    <property type="match status" value="1"/>
</dbReference>
<keyword evidence="2" id="KW-0663">Pyridoxal phosphate</keyword>
<evidence type="ECO:0000259" key="3">
    <source>
        <dbReference type="Pfam" id="PF02784"/>
    </source>
</evidence>